<sequence length="53" mass="6111">MKSQKLSPCQCRWASYLSSFYFPNLHTPGKSNRADPASQRPDYILHEPAERVT</sequence>
<evidence type="ECO:0000313" key="3">
    <source>
        <dbReference type="Proteomes" id="UP000886653"/>
    </source>
</evidence>
<dbReference type="AlphaFoldDB" id="A0A9P6NGM4"/>
<reference evidence="2" key="1">
    <citation type="submission" date="2013-11" db="EMBL/GenBank/DDBJ databases">
        <title>Genome sequence of the fusiform rust pathogen reveals effectors for host alternation and coevolution with pine.</title>
        <authorList>
            <consortium name="DOE Joint Genome Institute"/>
            <person name="Smith K."/>
            <person name="Pendleton A."/>
            <person name="Kubisiak T."/>
            <person name="Anderson C."/>
            <person name="Salamov A."/>
            <person name="Aerts A."/>
            <person name="Riley R."/>
            <person name="Clum A."/>
            <person name="Lindquist E."/>
            <person name="Ence D."/>
            <person name="Campbell M."/>
            <person name="Kronenberg Z."/>
            <person name="Feau N."/>
            <person name="Dhillon B."/>
            <person name="Hamelin R."/>
            <person name="Burleigh J."/>
            <person name="Smith J."/>
            <person name="Yandell M."/>
            <person name="Nelson C."/>
            <person name="Grigoriev I."/>
            <person name="Davis J."/>
        </authorList>
    </citation>
    <scope>NUCLEOTIDE SEQUENCE</scope>
    <source>
        <strain evidence="2">G11</strain>
    </source>
</reference>
<accession>A0A9P6NGM4</accession>
<feature type="compositionally biased region" description="Basic and acidic residues" evidence="1">
    <location>
        <begin position="43"/>
        <end position="53"/>
    </location>
</feature>
<evidence type="ECO:0000313" key="2">
    <source>
        <dbReference type="EMBL" id="KAG0146580.1"/>
    </source>
</evidence>
<evidence type="ECO:0000256" key="1">
    <source>
        <dbReference type="SAM" id="MobiDB-lite"/>
    </source>
</evidence>
<gene>
    <name evidence="2" type="ORF">CROQUDRAFT_33221</name>
</gene>
<name>A0A9P6NGM4_9BASI</name>
<organism evidence="2 3">
    <name type="scientific">Cronartium quercuum f. sp. fusiforme G11</name>
    <dbReference type="NCBI Taxonomy" id="708437"/>
    <lineage>
        <taxon>Eukaryota</taxon>
        <taxon>Fungi</taxon>
        <taxon>Dikarya</taxon>
        <taxon>Basidiomycota</taxon>
        <taxon>Pucciniomycotina</taxon>
        <taxon>Pucciniomycetes</taxon>
        <taxon>Pucciniales</taxon>
        <taxon>Coleosporiaceae</taxon>
        <taxon>Cronartium</taxon>
    </lineage>
</organism>
<feature type="region of interest" description="Disordered" evidence="1">
    <location>
        <begin position="27"/>
        <end position="53"/>
    </location>
</feature>
<feature type="non-terminal residue" evidence="2">
    <location>
        <position position="53"/>
    </location>
</feature>
<proteinExistence type="predicted"/>
<dbReference type="EMBL" id="MU167259">
    <property type="protein sequence ID" value="KAG0146580.1"/>
    <property type="molecule type" value="Genomic_DNA"/>
</dbReference>
<comment type="caution">
    <text evidence="2">The sequence shown here is derived from an EMBL/GenBank/DDBJ whole genome shotgun (WGS) entry which is preliminary data.</text>
</comment>
<dbReference type="Proteomes" id="UP000886653">
    <property type="component" value="Unassembled WGS sequence"/>
</dbReference>
<protein>
    <submittedName>
        <fullName evidence="2">Uncharacterized protein</fullName>
    </submittedName>
</protein>
<keyword evidence="3" id="KW-1185">Reference proteome</keyword>
<dbReference type="OrthoDB" id="3341476at2759"/>